<dbReference type="GO" id="GO:0005886">
    <property type="term" value="C:plasma membrane"/>
    <property type="evidence" value="ECO:0007669"/>
    <property type="project" value="TreeGrafter"/>
</dbReference>
<comment type="subcellular location">
    <subcellularLocation>
        <location evidence="1">Membrane</location>
        <topology evidence="1">Multi-pass membrane protein</topology>
    </subcellularLocation>
</comment>
<dbReference type="SUPFAM" id="SSF54631">
    <property type="entry name" value="CBS-domain pair"/>
    <property type="match status" value="1"/>
</dbReference>
<evidence type="ECO:0000256" key="8">
    <source>
        <dbReference type="PROSITE-ProRule" id="PRU01193"/>
    </source>
</evidence>
<feature type="domain" description="CBS" evidence="10">
    <location>
        <begin position="261"/>
        <end position="322"/>
    </location>
</feature>
<evidence type="ECO:0000256" key="1">
    <source>
        <dbReference type="ARBA" id="ARBA00004141"/>
    </source>
</evidence>
<dbReference type="SMART" id="SM00116">
    <property type="entry name" value="CBS"/>
    <property type="match status" value="2"/>
</dbReference>
<dbReference type="KEGG" id="mat:MARTH_orf698"/>
<dbReference type="HOGENOM" id="CLU_015237_4_1_14"/>
<evidence type="ECO:0000256" key="7">
    <source>
        <dbReference type="PROSITE-ProRule" id="PRU00703"/>
    </source>
</evidence>
<keyword evidence="2 8" id="KW-0812">Transmembrane</keyword>
<dbReference type="InterPro" id="IPR044751">
    <property type="entry name" value="Ion_transp-like_CBS"/>
</dbReference>
<evidence type="ECO:0000313" key="12">
    <source>
        <dbReference type="EMBL" id="ACF07463.1"/>
    </source>
</evidence>
<dbReference type="InterPro" id="IPR002550">
    <property type="entry name" value="CNNM"/>
</dbReference>
<organism evidence="12 13">
    <name type="scientific">Metamycoplasma arthritidis (strain 158L3-1)</name>
    <name type="common">Mycoplasma arthritidis</name>
    <dbReference type="NCBI Taxonomy" id="243272"/>
    <lineage>
        <taxon>Bacteria</taxon>
        <taxon>Bacillati</taxon>
        <taxon>Mycoplasmatota</taxon>
        <taxon>Mycoplasmoidales</taxon>
        <taxon>Metamycoplasmataceae</taxon>
        <taxon>Metamycoplasma</taxon>
    </lineage>
</organism>
<feature type="transmembrane region" description="Helical" evidence="9">
    <location>
        <begin position="135"/>
        <end position="153"/>
    </location>
</feature>
<gene>
    <name evidence="12" type="primary">hlyC</name>
    <name evidence="12" type="ordered locus">MARTH_orf698</name>
</gene>
<keyword evidence="4 8" id="KW-1133">Transmembrane helix</keyword>
<evidence type="ECO:0000256" key="6">
    <source>
        <dbReference type="ARBA" id="ARBA00023136"/>
    </source>
</evidence>
<dbReference type="AlphaFoldDB" id="B3PN61"/>
<sequence length="418" mass="47414">MPSPTPWHIYLIEIIAILVLLISSAIFSSCETAYTSVGSAKIQSLIDNKKRGAKLIQKQHANFNRTLSVVLLGNNLVNILGSVLLSLVLNQAIPNKDGLVLLISTLVMTPITVIFAEIIPKLVAKAHPVGVIKTFYWFIETLYWIFFPISYPISKLGKRIYITNTEEEVKSLLNVAKNEGVLEINESSMAKNALDLDSTKVSQHYIKLKNVDYIMSHFSLAETLAKFKETKFSRLPIKKDDNLIGIILLRDIFFLKKGNIMNYIKTVPNISANSTLSSALEKMRRSQAQMAFVVENNSSEKVIGIITIEDILEEVVGEIYDEYDTDETIYEISLEKCRAKGMVTMKDLWKQLELAEVLNLELPDNEEDQKLFNWFSEQVGHKPRLNTKLVYKDLISFKLIEKVSKTGVSDIFEIDWSK</sequence>
<feature type="transmembrane region" description="Helical" evidence="9">
    <location>
        <begin position="7"/>
        <end position="27"/>
    </location>
</feature>
<dbReference type="STRING" id="243272.MARTH_orf698"/>
<evidence type="ECO:0000256" key="5">
    <source>
        <dbReference type="ARBA" id="ARBA00023122"/>
    </source>
</evidence>
<dbReference type="Gene3D" id="3.10.580.10">
    <property type="entry name" value="CBS-domain"/>
    <property type="match status" value="1"/>
</dbReference>
<keyword evidence="6 8" id="KW-0472">Membrane</keyword>
<evidence type="ECO:0000256" key="2">
    <source>
        <dbReference type="ARBA" id="ARBA00022692"/>
    </source>
</evidence>
<dbReference type="InterPro" id="IPR000644">
    <property type="entry name" value="CBS_dom"/>
</dbReference>
<dbReference type="PROSITE" id="PS51846">
    <property type="entry name" value="CNNM"/>
    <property type="match status" value="1"/>
</dbReference>
<keyword evidence="3" id="KW-0677">Repeat</keyword>
<dbReference type="Proteomes" id="UP000008812">
    <property type="component" value="Chromosome"/>
</dbReference>
<reference evidence="12 13" key="1">
    <citation type="journal article" date="2008" name="Infect. Immun.">
        <title>Genome of Mycoplasma arthritidis.</title>
        <authorList>
            <person name="Dybvig K."/>
            <person name="Zuhua C."/>
            <person name="Lao P."/>
            <person name="Jordan D.S."/>
            <person name="French C.T."/>
            <person name="Tu A.H."/>
            <person name="Loraine A.E."/>
        </authorList>
    </citation>
    <scope>NUCLEOTIDE SEQUENCE [LARGE SCALE GENOMIC DNA]</scope>
    <source>
        <strain evidence="12 13">158L3-1</strain>
    </source>
</reference>
<accession>B3PN61</accession>
<dbReference type="eggNOG" id="COG1253">
    <property type="taxonomic scope" value="Bacteria"/>
</dbReference>
<dbReference type="RefSeq" id="WP_012498420.1">
    <property type="nucleotide sequence ID" value="NC_011025.1"/>
</dbReference>
<feature type="transmembrane region" description="Helical" evidence="9">
    <location>
        <begin position="67"/>
        <end position="87"/>
    </location>
</feature>
<keyword evidence="13" id="KW-1185">Reference proteome</keyword>
<name>B3PN61_META1</name>
<feature type="domain" description="CNNM transmembrane" evidence="11">
    <location>
        <begin position="6"/>
        <end position="186"/>
    </location>
</feature>
<evidence type="ECO:0000256" key="4">
    <source>
        <dbReference type="ARBA" id="ARBA00022989"/>
    </source>
</evidence>
<dbReference type="InterPro" id="IPR046342">
    <property type="entry name" value="CBS_dom_sf"/>
</dbReference>
<dbReference type="Pfam" id="PF00571">
    <property type="entry name" value="CBS"/>
    <property type="match status" value="2"/>
</dbReference>
<proteinExistence type="predicted"/>
<evidence type="ECO:0000259" key="10">
    <source>
        <dbReference type="PROSITE" id="PS51371"/>
    </source>
</evidence>
<evidence type="ECO:0000256" key="3">
    <source>
        <dbReference type="ARBA" id="ARBA00022737"/>
    </source>
</evidence>
<dbReference type="EMBL" id="CP001047">
    <property type="protein sequence ID" value="ACF07463.1"/>
    <property type="molecule type" value="Genomic_DNA"/>
</dbReference>
<protein>
    <submittedName>
        <fullName evidence="12">Uncharacterized protein</fullName>
    </submittedName>
</protein>
<feature type="transmembrane region" description="Helical" evidence="9">
    <location>
        <begin position="99"/>
        <end position="123"/>
    </location>
</feature>
<dbReference type="CDD" id="cd04590">
    <property type="entry name" value="CBS_pair_CorC_HlyC_assoc"/>
    <property type="match status" value="1"/>
</dbReference>
<keyword evidence="5 7" id="KW-0129">CBS domain</keyword>
<evidence type="ECO:0000256" key="9">
    <source>
        <dbReference type="SAM" id="Phobius"/>
    </source>
</evidence>
<dbReference type="PANTHER" id="PTHR22777">
    <property type="entry name" value="HEMOLYSIN-RELATED"/>
    <property type="match status" value="1"/>
</dbReference>
<dbReference type="PROSITE" id="PS51371">
    <property type="entry name" value="CBS"/>
    <property type="match status" value="1"/>
</dbReference>
<dbReference type="Pfam" id="PF01595">
    <property type="entry name" value="CNNM"/>
    <property type="match status" value="1"/>
</dbReference>
<dbReference type="PANTHER" id="PTHR22777:SF17">
    <property type="entry name" value="UPF0053 PROTEIN SLL0260"/>
    <property type="match status" value="1"/>
</dbReference>
<evidence type="ECO:0000259" key="11">
    <source>
        <dbReference type="PROSITE" id="PS51846"/>
    </source>
</evidence>
<evidence type="ECO:0000313" key="13">
    <source>
        <dbReference type="Proteomes" id="UP000008812"/>
    </source>
</evidence>